<dbReference type="EMBL" id="ML995478">
    <property type="protein sequence ID" value="KAF2145203.1"/>
    <property type="molecule type" value="Genomic_DNA"/>
</dbReference>
<reference evidence="3" key="1">
    <citation type="journal article" date="2020" name="Stud. Mycol.">
        <title>101 Dothideomycetes genomes: a test case for predicting lifestyles and emergence of pathogens.</title>
        <authorList>
            <person name="Haridas S."/>
            <person name="Albert R."/>
            <person name="Binder M."/>
            <person name="Bloem J."/>
            <person name="Labutti K."/>
            <person name="Salamov A."/>
            <person name="Andreopoulos B."/>
            <person name="Baker S."/>
            <person name="Barry K."/>
            <person name="Bills G."/>
            <person name="Bluhm B."/>
            <person name="Cannon C."/>
            <person name="Castanera R."/>
            <person name="Culley D."/>
            <person name="Daum C."/>
            <person name="Ezra D."/>
            <person name="Gonzalez J."/>
            <person name="Henrissat B."/>
            <person name="Kuo A."/>
            <person name="Liang C."/>
            <person name="Lipzen A."/>
            <person name="Lutzoni F."/>
            <person name="Magnuson J."/>
            <person name="Mondo S."/>
            <person name="Nolan M."/>
            <person name="Ohm R."/>
            <person name="Pangilinan J."/>
            <person name="Park H.-J."/>
            <person name="Ramirez L."/>
            <person name="Alfaro M."/>
            <person name="Sun H."/>
            <person name="Tritt A."/>
            <person name="Yoshinaga Y."/>
            <person name="Zwiers L.-H."/>
            <person name="Turgeon B."/>
            <person name="Goodwin S."/>
            <person name="Spatafora J."/>
            <person name="Crous P."/>
            <person name="Grigoriev I."/>
        </authorList>
    </citation>
    <scope>NUCLEOTIDE SEQUENCE</scope>
    <source>
        <strain evidence="3">CBS 121167</strain>
    </source>
</reference>
<dbReference type="PANTHER" id="PTHR36195">
    <property type="entry name" value="DOMAIN PROTEIN, PUTATIVE (AFU_ORTHOLOGUE AFUA_5G01990)-RELATED-RELATED"/>
    <property type="match status" value="1"/>
</dbReference>
<gene>
    <name evidence="3" type="ORF">K452DRAFT_284598</name>
</gene>
<feature type="compositionally biased region" description="Basic residues" evidence="1">
    <location>
        <begin position="265"/>
        <end position="279"/>
    </location>
</feature>
<dbReference type="RefSeq" id="XP_033400915.1">
    <property type="nucleotide sequence ID" value="XM_033539968.1"/>
</dbReference>
<dbReference type="AlphaFoldDB" id="A0A6A6BP35"/>
<dbReference type="GeneID" id="54297464"/>
<proteinExistence type="predicted"/>
<dbReference type="Pfam" id="PF04681">
    <property type="entry name" value="Bys1"/>
    <property type="match status" value="1"/>
</dbReference>
<keyword evidence="2" id="KW-0732">Signal</keyword>
<keyword evidence="4" id="KW-1185">Reference proteome</keyword>
<dbReference type="InterPro" id="IPR006771">
    <property type="entry name" value="CetA-like"/>
</dbReference>
<feature type="region of interest" description="Disordered" evidence="1">
    <location>
        <begin position="258"/>
        <end position="279"/>
    </location>
</feature>
<evidence type="ECO:0000256" key="1">
    <source>
        <dbReference type="SAM" id="MobiDB-lite"/>
    </source>
</evidence>
<protein>
    <submittedName>
        <fullName evidence="3">Uncharacterized protein</fullName>
    </submittedName>
</protein>
<dbReference type="PANTHER" id="PTHR36195:SF6">
    <property type="entry name" value="SECRETED THAUMATIN-LIKE PROTEIN CALA"/>
    <property type="match status" value="1"/>
</dbReference>
<accession>A0A6A6BP35</accession>
<sequence length="279" mass="29113">MQSITFAAAILAALPLASAGKATVINNCDSGVNLWTADTSRGQKGPHSVSAGGKWSEEYYMVGDGDASNGGVSIKLTTGNDCEGSITQFEYTYSASGSPNLWYDISNVNCKGDACPFYSGGFLLDGPTPVDCGPLTLVCDKVYNLWNDDLATHGMTSDEDLVLYLCGKDGGSAGSSASQSVASSSVAVSTPTSAAATTPATSTYVSPSTMITATPSSPAADVAVANVVSTEEDGEVVTEVVTEYATEYATAVVTQWAKRSPEPHVHRRAHQHNHPHWRK</sequence>
<dbReference type="OrthoDB" id="5144514at2759"/>
<feature type="chain" id="PRO_5025420757" evidence="2">
    <location>
        <begin position="20"/>
        <end position="279"/>
    </location>
</feature>
<dbReference type="Proteomes" id="UP000799438">
    <property type="component" value="Unassembled WGS sequence"/>
</dbReference>
<organism evidence="3 4">
    <name type="scientific">Aplosporella prunicola CBS 121167</name>
    <dbReference type="NCBI Taxonomy" id="1176127"/>
    <lineage>
        <taxon>Eukaryota</taxon>
        <taxon>Fungi</taxon>
        <taxon>Dikarya</taxon>
        <taxon>Ascomycota</taxon>
        <taxon>Pezizomycotina</taxon>
        <taxon>Dothideomycetes</taxon>
        <taxon>Dothideomycetes incertae sedis</taxon>
        <taxon>Botryosphaeriales</taxon>
        <taxon>Aplosporellaceae</taxon>
        <taxon>Aplosporella</taxon>
    </lineage>
</organism>
<evidence type="ECO:0000313" key="3">
    <source>
        <dbReference type="EMBL" id="KAF2145203.1"/>
    </source>
</evidence>
<evidence type="ECO:0000313" key="4">
    <source>
        <dbReference type="Proteomes" id="UP000799438"/>
    </source>
</evidence>
<evidence type="ECO:0000256" key="2">
    <source>
        <dbReference type="SAM" id="SignalP"/>
    </source>
</evidence>
<name>A0A6A6BP35_9PEZI</name>
<feature type="signal peptide" evidence="2">
    <location>
        <begin position="1"/>
        <end position="19"/>
    </location>
</feature>